<dbReference type="AlphaFoldDB" id="A0A1E3RN99"/>
<feature type="transmembrane region" description="Helical" evidence="1">
    <location>
        <begin position="83"/>
        <end position="104"/>
    </location>
</feature>
<evidence type="ECO:0008006" key="4">
    <source>
        <dbReference type="Google" id="ProtNLM"/>
    </source>
</evidence>
<accession>A0A1E3RN99</accession>
<evidence type="ECO:0000313" key="3">
    <source>
        <dbReference type="Proteomes" id="UP000094053"/>
    </source>
</evidence>
<protein>
    <recommendedName>
        <fullName evidence="4">Transmembrane protein</fullName>
    </recommendedName>
</protein>
<evidence type="ECO:0000313" key="2">
    <source>
        <dbReference type="EMBL" id="ODQ90902.1"/>
    </source>
</evidence>
<gene>
    <name evidence="2" type="ORF">BHQ18_09345</name>
</gene>
<keyword evidence="3" id="KW-1185">Reference proteome</keyword>
<proteinExistence type="predicted"/>
<organism evidence="2 3">
    <name type="scientific">Mycolicibacterium flavescens</name>
    <name type="common">Mycobacterium flavescens</name>
    <dbReference type="NCBI Taxonomy" id="1776"/>
    <lineage>
        <taxon>Bacteria</taxon>
        <taxon>Bacillati</taxon>
        <taxon>Actinomycetota</taxon>
        <taxon>Actinomycetes</taxon>
        <taxon>Mycobacteriales</taxon>
        <taxon>Mycobacteriaceae</taxon>
        <taxon>Mycolicibacterium</taxon>
    </lineage>
</organism>
<dbReference type="Proteomes" id="UP000094053">
    <property type="component" value="Unassembled WGS sequence"/>
</dbReference>
<evidence type="ECO:0000256" key="1">
    <source>
        <dbReference type="SAM" id="Phobius"/>
    </source>
</evidence>
<keyword evidence="1" id="KW-0472">Membrane</keyword>
<keyword evidence="1" id="KW-0812">Transmembrane</keyword>
<sequence>MSASAATSGQSTVWRIATWAAPVLTQLILGFVLAVAWLVGKWLPGTSGLVLFLIGAGVTFLVSAAVSSLLIRSAAARERGLAYAVLGSYAVVLIGGAIYGFWILQW</sequence>
<dbReference type="STRING" id="1776.BHQ18_09345"/>
<keyword evidence="1" id="KW-1133">Transmembrane helix</keyword>
<name>A0A1E3RN99_MYCFV</name>
<feature type="transmembrane region" description="Helical" evidence="1">
    <location>
        <begin position="12"/>
        <end position="37"/>
    </location>
</feature>
<feature type="transmembrane region" description="Helical" evidence="1">
    <location>
        <begin position="49"/>
        <end position="71"/>
    </location>
</feature>
<comment type="caution">
    <text evidence="2">The sequence shown here is derived from an EMBL/GenBank/DDBJ whole genome shotgun (WGS) entry which is preliminary data.</text>
</comment>
<dbReference type="EMBL" id="MIHA01000005">
    <property type="protein sequence ID" value="ODQ90902.1"/>
    <property type="molecule type" value="Genomic_DNA"/>
</dbReference>
<reference evidence="3" key="1">
    <citation type="submission" date="2016-09" db="EMBL/GenBank/DDBJ databases">
        <authorList>
            <person name="Greninger A.L."/>
            <person name="Jerome K.R."/>
            <person name="Mcnair B."/>
            <person name="Wallis C."/>
            <person name="Fang F."/>
        </authorList>
    </citation>
    <scope>NUCLEOTIDE SEQUENCE [LARGE SCALE GENOMIC DNA]</scope>
    <source>
        <strain evidence="3">M6</strain>
    </source>
</reference>